<evidence type="ECO:0000256" key="1">
    <source>
        <dbReference type="SAM" id="MobiDB-lite"/>
    </source>
</evidence>
<keyword evidence="2" id="KW-0732">Signal</keyword>
<dbReference type="RefSeq" id="WP_133994213.1">
    <property type="nucleotide sequence ID" value="NZ_SODV01000001.1"/>
</dbReference>
<gene>
    <name evidence="3" type="ORF">EDB95_2608</name>
</gene>
<feature type="compositionally biased region" description="Gly residues" evidence="1">
    <location>
        <begin position="28"/>
        <end position="37"/>
    </location>
</feature>
<reference evidence="3 4" key="1">
    <citation type="submission" date="2019-03" db="EMBL/GenBank/DDBJ databases">
        <title>Genomic Encyclopedia of Type Strains, Phase IV (KMG-IV): sequencing the most valuable type-strain genomes for metagenomic binning, comparative biology and taxonomic classification.</title>
        <authorList>
            <person name="Goeker M."/>
        </authorList>
    </citation>
    <scope>NUCLEOTIDE SEQUENCE [LARGE SCALE GENOMIC DNA]</scope>
    <source>
        <strain evidence="3 4">DSM 100059</strain>
    </source>
</reference>
<evidence type="ECO:0000256" key="2">
    <source>
        <dbReference type="SAM" id="SignalP"/>
    </source>
</evidence>
<sequence length="208" mass="21289">MKNNFASLLLIAIAACGLLPSCGGGAGDSGGAGGGTGRADTAGGAATSGAGTASSPSSGTSQGPSPGTGDAHGDAHGSSTHGDTVLWIGTFARWNRAPGEQYDGNYDTANDVFVICDNHKSLVVPRAQVTLQTNGSCDTALTGRVMLMYKRQDSVHAVGPTFQLSDPAVLSKTATLRLKPAEVSRLHQAVTLQQENQLREKSVKKTLH</sequence>
<dbReference type="Proteomes" id="UP000294498">
    <property type="component" value="Unassembled WGS sequence"/>
</dbReference>
<comment type="caution">
    <text evidence="3">The sequence shown here is derived from an EMBL/GenBank/DDBJ whole genome shotgun (WGS) entry which is preliminary data.</text>
</comment>
<name>A0A4R8DUH2_9BACT</name>
<feature type="region of interest" description="Disordered" evidence="1">
    <location>
        <begin position="28"/>
        <end position="80"/>
    </location>
</feature>
<evidence type="ECO:0000313" key="4">
    <source>
        <dbReference type="Proteomes" id="UP000294498"/>
    </source>
</evidence>
<keyword evidence="4" id="KW-1185">Reference proteome</keyword>
<proteinExistence type="predicted"/>
<dbReference type="AlphaFoldDB" id="A0A4R8DUH2"/>
<dbReference type="EMBL" id="SODV01000001">
    <property type="protein sequence ID" value="TDX01568.1"/>
    <property type="molecule type" value="Genomic_DNA"/>
</dbReference>
<feature type="compositionally biased region" description="Low complexity" evidence="1">
    <location>
        <begin position="38"/>
        <end position="69"/>
    </location>
</feature>
<feature type="chain" id="PRO_5020543277" evidence="2">
    <location>
        <begin position="27"/>
        <end position="208"/>
    </location>
</feature>
<dbReference type="PROSITE" id="PS51257">
    <property type="entry name" value="PROKAR_LIPOPROTEIN"/>
    <property type="match status" value="1"/>
</dbReference>
<evidence type="ECO:0000313" key="3">
    <source>
        <dbReference type="EMBL" id="TDX01568.1"/>
    </source>
</evidence>
<accession>A0A4R8DUH2</accession>
<feature type="signal peptide" evidence="2">
    <location>
        <begin position="1"/>
        <end position="26"/>
    </location>
</feature>
<organism evidence="3 4">
    <name type="scientific">Dinghuibacter silviterrae</name>
    <dbReference type="NCBI Taxonomy" id="1539049"/>
    <lineage>
        <taxon>Bacteria</taxon>
        <taxon>Pseudomonadati</taxon>
        <taxon>Bacteroidota</taxon>
        <taxon>Chitinophagia</taxon>
        <taxon>Chitinophagales</taxon>
        <taxon>Chitinophagaceae</taxon>
        <taxon>Dinghuibacter</taxon>
    </lineage>
</organism>
<protein>
    <submittedName>
        <fullName evidence="3">Uncharacterized protein</fullName>
    </submittedName>
</protein>